<name>A0A2M6UDT0_9BRAD</name>
<gene>
    <name evidence="1" type="ORF">TSA1_19730</name>
</gene>
<dbReference type="EMBL" id="LFJC01000003">
    <property type="protein sequence ID" value="PIT02733.1"/>
    <property type="molecule type" value="Genomic_DNA"/>
</dbReference>
<evidence type="ECO:0000313" key="2">
    <source>
        <dbReference type="Proteomes" id="UP000228930"/>
    </source>
</evidence>
<dbReference type="Proteomes" id="UP000228930">
    <property type="component" value="Unassembled WGS sequence"/>
</dbReference>
<keyword evidence="2" id="KW-1185">Reference proteome</keyword>
<accession>A0A2M6UDT0</accession>
<comment type="caution">
    <text evidence="1">The sequence shown here is derived from an EMBL/GenBank/DDBJ whole genome shotgun (WGS) entry which is preliminary data.</text>
</comment>
<protein>
    <submittedName>
        <fullName evidence="1">Uncharacterized protein</fullName>
    </submittedName>
</protein>
<dbReference type="RefSeq" id="WP_100177900.1">
    <property type="nucleotide sequence ID" value="NZ_LFJC01000003.1"/>
</dbReference>
<reference evidence="1 2" key="1">
    <citation type="submission" date="2015-06" db="EMBL/GenBank/DDBJ databases">
        <title>Comparative genome analysis of nirS-carrying Bradyrhizobium sp. strains.</title>
        <authorList>
            <person name="Ishii S."/>
            <person name="Jang J."/>
            <person name="Nishizawa T."/>
            <person name="Senoo K."/>
        </authorList>
    </citation>
    <scope>NUCLEOTIDE SEQUENCE [LARGE SCALE GENOMIC DNA]</scope>
    <source>
        <strain evidence="1 2">TSA1</strain>
    </source>
</reference>
<evidence type="ECO:0000313" key="1">
    <source>
        <dbReference type="EMBL" id="PIT02733.1"/>
    </source>
</evidence>
<organism evidence="1 2">
    <name type="scientific">Bradyrhizobium nitroreducens</name>
    <dbReference type="NCBI Taxonomy" id="709803"/>
    <lineage>
        <taxon>Bacteria</taxon>
        <taxon>Pseudomonadati</taxon>
        <taxon>Pseudomonadota</taxon>
        <taxon>Alphaproteobacteria</taxon>
        <taxon>Hyphomicrobiales</taxon>
        <taxon>Nitrobacteraceae</taxon>
        <taxon>Bradyrhizobium</taxon>
    </lineage>
</organism>
<proteinExistence type="predicted"/>
<sequence length="190" mass="21379">MGYSTPNRMVWLYFSALQRRVQAIQATGNGAAQADIALCLMLTVAVVETFLNLFFRVAVSEPAFAQHKGRITRDLERRASLDHKLRRWPEAVFGRPLDPDDPILRSFFALKEKRNRLMHFTSTHETFAGDGFQIEGLTDTSVLDDLAPTDALTALQVAEDMMRFLLRHRGVAEAALPAALHMWTGQPPLE</sequence>
<dbReference type="AlphaFoldDB" id="A0A2M6UDT0"/>